<dbReference type="PANTHER" id="PTHR43877">
    <property type="entry name" value="AMINOALKYLPHOSPHONATE N-ACETYLTRANSFERASE-RELATED-RELATED"/>
    <property type="match status" value="1"/>
</dbReference>
<sequence length="150" mass="16246">MTDLQIRPAAVGDIPAIVAMLADDPLGAQRESPDDLTPYHEAFARLEGDPNQHLTVAVRDGRVVGTLQLTVIPGLSRRGATRTVIEGVRVHADERGAGLGAELVRWAVEESRALGASLVQLTSDRTREDAHRFYERLGFTASHVGFKLAL</sequence>
<evidence type="ECO:0000313" key="5">
    <source>
        <dbReference type="Proteomes" id="UP001501358"/>
    </source>
</evidence>
<comment type="caution">
    <text evidence="4">The sequence shown here is derived from an EMBL/GenBank/DDBJ whole genome shotgun (WGS) entry which is preliminary data.</text>
</comment>
<organism evidence="4 5">
    <name type="scientific">Streptomyces thermolineatus</name>
    <dbReference type="NCBI Taxonomy" id="44033"/>
    <lineage>
        <taxon>Bacteria</taxon>
        <taxon>Bacillati</taxon>
        <taxon>Actinomycetota</taxon>
        <taxon>Actinomycetes</taxon>
        <taxon>Kitasatosporales</taxon>
        <taxon>Streptomycetaceae</taxon>
        <taxon>Streptomyces</taxon>
    </lineage>
</organism>
<protein>
    <submittedName>
        <fullName evidence="4">GNAT family N-acetyltransferase</fullName>
    </submittedName>
</protein>
<dbReference type="InterPro" id="IPR050832">
    <property type="entry name" value="Bact_Acetyltransf"/>
</dbReference>
<evidence type="ECO:0000259" key="3">
    <source>
        <dbReference type="PROSITE" id="PS51186"/>
    </source>
</evidence>
<dbReference type="Proteomes" id="UP001501358">
    <property type="component" value="Unassembled WGS sequence"/>
</dbReference>
<evidence type="ECO:0000313" key="4">
    <source>
        <dbReference type="EMBL" id="GAA2469835.1"/>
    </source>
</evidence>
<proteinExistence type="predicted"/>
<keyword evidence="2" id="KW-0012">Acyltransferase</keyword>
<dbReference type="Gene3D" id="3.40.630.30">
    <property type="match status" value="1"/>
</dbReference>
<accession>A0ABN3KQN4</accession>
<dbReference type="PROSITE" id="PS51186">
    <property type="entry name" value="GNAT"/>
    <property type="match status" value="1"/>
</dbReference>
<dbReference type="Pfam" id="PF00583">
    <property type="entry name" value="Acetyltransf_1"/>
    <property type="match status" value="1"/>
</dbReference>
<dbReference type="CDD" id="cd04301">
    <property type="entry name" value="NAT_SF"/>
    <property type="match status" value="1"/>
</dbReference>
<dbReference type="InterPro" id="IPR016181">
    <property type="entry name" value="Acyl_CoA_acyltransferase"/>
</dbReference>
<evidence type="ECO:0000256" key="1">
    <source>
        <dbReference type="ARBA" id="ARBA00022679"/>
    </source>
</evidence>
<keyword evidence="1" id="KW-0808">Transferase</keyword>
<keyword evidence="5" id="KW-1185">Reference proteome</keyword>
<dbReference type="RefSeq" id="WP_344381140.1">
    <property type="nucleotide sequence ID" value="NZ_BAAATA010000001.1"/>
</dbReference>
<dbReference type="InterPro" id="IPR000182">
    <property type="entry name" value="GNAT_dom"/>
</dbReference>
<dbReference type="SUPFAM" id="SSF55729">
    <property type="entry name" value="Acyl-CoA N-acyltransferases (Nat)"/>
    <property type="match status" value="1"/>
</dbReference>
<evidence type="ECO:0000256" key="2">
    <source>
        <dbReference type="ARBA" id="ARBA00023315"/>
    </source>
</evidence>
<dbReference type="EMBL" id="BAAATA010000001">
    <property type="protein sequence ID" value="GAA2469835.1"/>
    <property type="molecule type" value="Genomic_DNA"/>
</dbReference>
<feature type="domain" description="N-acetyltransferase" evidence="3">
    <location>
        <begin position="4"/>
        <end position="150"/>
    </location>
</feature>
<gene>
    <name evidence="4" type="ORF">GCM10010406_01610</name>
</gene>
<name>A0ABN3KQN4_9ACTN</name>
<reference evidence="4 5" key="1">
    <citation type="journal article" date="2019" name="Int. J. Syst. Evol. Microbiol.">
        <title>The Global Catalogue of Microorganisms (GCM) 10K type strain sequencing project: providing services to taxonomists for standard genome sequencing and annotation.</title>
        <authorList>
            <consortium name="The Broad Institute Genomics Platform"/>
            <consortium name="The Broad Institute Genome Sequencing Center for Infectious Disease"/>
            <person name="Wu L."/>
            <person name="Ma J."/>
        </authorList>
    </citation>
    <scope>NUCLEOTIDE SEQUENCE [LARGE SCALE GENOMIC DNA]</scope>
    <source>
        <strain evidence="4 5">JCM 6307</strain>
    </source>
</reference>